<dbReference type="InterPro" id="IPR010611">
    <property type="entry name" value="3D_dom"/>
</dbReference>
<evidence type="ECO:0000313" key="9">
    <source>
        <dbReference type="Proteomes" id="UP000231019"/>
    </source>
</evidence>
<keyword evidence="3" id="KW-0456">Lyase</keyword>
<accession>A0A2M7G4M4</accession>
<dbReference type="EC" id="4.2.2.n1" evidence="2"/>
<dbReference type="SMART" id="SM00925">
    <property type="entry name" value="MltA"/>
    <property type="match status" value="1"/>
</dbReference>
<dbReference type="InterPro" id="IPR026044">
    <property type="entry name" value="MltA"/>
</dbReference>
<dbReference type="CDD" id="cd14485">
    <property type="entry name" value="mltA_like_LT_A"/>
    <property type="match status" value="1"/>
</dbReference>
<dbReference type="GO" id="GO:0009253">
    <property type="term" value="P:peptidoglycan catabolic process"/>
    <property type="evidence" value="ECO:0007669"/>
    <property type="project" value="TreeGrafter"/>
</dbReference>
<feature type="signal peptide" evidence="6">
    <location>
        <begin position="1"/>
        <end position="23"/>
    </location>
</feature>
<dbReference type="PANTHER" id="PTHR30124">
    <property type="entry name" value="MEMBRANE-BOUND LYTIC MUREIN TRANSGLYCOSYLASE A"/>
    <property type="match status" value="1"/>
</dbReference>
<dbReference type="PIRSF" id="PIRSF019422">
    <property type="entry name" value="MltA"/>
    <property type="match status" value="1"/>
</dbReference>
<evidence type="ECO:0000256" key="6">
    <source>
        <dbReference type="SAM" id="SignalP"/>
    </source>
</evidence>
<comment type="caution">
    <text evidence="8">The sequence shown here is derived from an EMBL/GenBank/DDBJ whole genome shotgun (WGS) entry which is preliminary data.</text>
</comment>
<dbReference type="AlphaFoldDB" id="A0A2M7G4M4"/>
<dbReference type="Proteomes" id="UP000231019">
    <property type="component" value="Unassembled WGS sequence"/>
</dbReference>
<dbReference type="SUPFAM" id="SSF50685">
    <property type="entry name" value="Barwin-like endoglucanases"/>
    <property type="match status" value="1"/>
</dbReference>
<sequence length="381" mass="41990">MKKYVPFYLLCACLIGMPLQSLAQATSPPDQTGKGYEFEGNGKRKFECLKSLYTPVQLPDLELDLAEQAQALQLSLQRQRSVLPGRPFWRSEQLQLSASDLIKIAETIAQLPAKPHISQISQNFTAYLIQGEDGCGNTQFTAYFAPLIRVKAKPDAQFKYPLYRKPSAWPGGHIPSRAEIDQAGALKGLGLEIAYAENLLDIFFLQVQGSGLASFVDTGENFTFQYGGQNGLPYSSVGRLLVEKGHVPAQQISLNAIREFFELHPELLPEYLAHNQSYTFFDKVKTGPKGSLSTEVVPEISIAVDPKMIPLGSVLLAEIPLLNPQGEWIGHSYRLLVAQDTGGAIKGPGHVDLYMGAGPEAQAKAGHMHHYGRLWLLMPRK</sequence>
<evidence type="ECO:0000256" key="4">
    <source>
        <dbReference type="ARBA" id="ARBA00023316"/>
    </source>
</evidence>
<dbReference type="Gene3D" id="2.40.40.10">
    <property type="entry name" value="RlpA-like domain"/>
    <property type="match status" value="1"/>
</dbReference>
<dbReference type="Pfam" id="PF06725">
    <property type="entry name" value="3D"/>
    <property type="match status" value="1"/>
</dbReference>
<evidence type="ECO:0000259" key="7">
    <source>
        <dbReference type="SMART" id="SM00925"/>
    </source>
</evidence>
<reference evidence="8 9" key="1">
    <citation type="submission" date="2017-09" db="EMBL/GenBank/DDBJ databases">
        <title>Depth-based differentiation of microbial function through sediment-hosted aquifers and enrichment of novel symbionts in the deep terrestrial subsurface.</title>
        <authorList>
            <person name="Probst A.J."/>
            <person name="Ladd B."/>
            <person name="Jarett J.K."/>
            <person name="Geller-Mcgrath D.E."/>
            <person name="Sieber C.M."/>
            <person name="Emerson J.B."/>
            <person name="Anantharaman K."/>
            <person name="Thomas B.C."/>
            <person name="Malmstrom R."/>
            <person name="Stieglmeier M."/>
            <person name="Klingl A."/>
            <person name="Woyke T."/>
            <person name="Ryan C.M."/>
            <person name="Banfield J.F."/>
        </authorList>
    </citation>
    <scope>NUCLEOTIDE SEQUENCE [LARGE SCALE GENOMIC DNA]</scope>
    <source>
        <strain evidence="8">CG17_big_fil_post_rev_8_21_14_2_50_48_46</strain>
    </source>
</reference>
<dbReference type="GO" id="GO:0008933">
    <property type="term" value="F:peptidoglycan lytic transglycosylase activity"/>
    <property type="evidence" value="ECO:0007669"/>
    <property type="project" value="TreeGrafter"/>
</dbReference>
<protein>
    <recommendedName>
        <fullName evidence="2">peptidoglycan lytic exotransglycosylase</fullName>
        <ecNumber evidence="2">4.2.2.n1</ecNumber>
    </recommendedName>
    <alternativeName>
        <fullName evidence="5">Murein hydrolase A</fullName>
    </alternativeName>
</protein>
<comment type="catalytic activity">
    <reaction evidence="1">
        <text>Exolytic cleavage of the (1-&gt;4)-beta-glycosidic linkage between N-acetylmuramic acid (MurNAc) and N-acetylglucosamine (GlcNAc) residues in peptidoglycan, from either the reducing or the non-reducing ends of the peptidoglycan chains, with concomitant formation of a 1,6-anhydrobond in the MurNAc residue.</text>
        <dbReference type="EC" id="4.2.2.n1"/>
    </reaction>
</comment>
<dbReference type="Gene3D" id="2.40.240.50">
    <property type="entry name" value="Barwin-like endoglucanases"/>
    <property type="match status" value="1"/>
</dbReference>
<keyword evidence="6" id="KW-0732">Signal</keyword>
<dbReference type="Pfam" id="PF03562">
    <property type="entry name" value="MltA"/>
    <property type="match status" value="1"/>
</dbReference>
<evidence type="ECO:0000256" key="2">
    <source>
        <dbReference type="ARBA" id="ARBA00012587"/>
    </source>
</evidence>
<dbReference type="GO" id="GO:0004553">
    <property type="term" value="F:hydrolase activity, hydrolyzing O-glycosyl compounds"/>
    <property type="evidence" value="ECO:0007669"/>
    <property type="project" value="InterPro"/>
</dbReference>
<evidence type="ECO:0000313" key="8">
    <source>
        <dbReference type="EMBL" id="PIW16868.1"/>
    </source>
</evidence>
<evidence type="ECO:0000256" key="3">
    <source>
        <dbReference type="ARBA" id="ARBA00023239"/>
    </source>
</evidence>
<dbReference type="CDD" id="cd14668">
    <property type="entry name" value="mlta_B"/>
    <property type="match status" value="1"/>
</dbReference>
<feature type="domain" description="Lytic transglycosylase MltA" evidence="7">
    <location>
        <begin position="147"/>
        <end position="282"/>
    </location>
</feature>
<feature type="chain" id="PRO_5014740497" description="peptidoglycan lytic exotransglycosylase" evidence="6">
    <location>
        <begin position="24"/>
        <end position="381"/>
    </location>
</feature>
<dbReference type="EMBL" id="PFFQ01000034">
    <property type="protein sequence ID" value="PIW16868.1"/>
    <property type="molecule type" value="Genomic_DNA"/>
</dbReference>
<proteinExistence type="predicted"/>
<gene>
    <name evidence="8" type="ORF">COW36_11335</name>
</gene>
<dbReference type="InterPro" id="IPR036908">
    <property type="entry name" value="RlpA-like_sf"/>
</dbReference>
<evidence type="ECO:0000256" key="5">
    <source>
        <dbReference type="ARBA" id="ARBA00030918"/>
    </source>
</evidence>
<keyword evidence="4" id="KW-0961">Cell wall biogenesis/degradation</keyword>
<evidence type="ECO:0000256" key="1">
    <source>
        <dbReference type="ARBA" id="ARBA00001420"/>
    </source>
</evidence>
<dbReference type="GO" id="GO:0009254">
    <property type="term" value="P:peptidoglycan turnover"/>
    <property type="evidence" value="ECO:0007669"/>
    <property type="project" value="InterPro"/>
</dbReference>
<dbReference type="NCBIfam" id="NF008366">
    <property type="entry name" value="PRK11162.1"/>
    <property type="match status" value="1"/>
</dbReference>
<name>A0A2M7G4M4_9BACT</name>
<dbReference type="PANTHER" id="PTHR30124:SF0">
    <property type="entry name" value="MEMBRANE-BOUND LYTIC MUREIN TRANSGLYCOSYLASE A"/>
    <property type="match status" value="1"/>
</dbReference>
<dbReference type="InterPro" id="IPR005300">
    <property type="entry name" value="MltA_B"/>
</dbReference>
<dbReference type="GO" id="GO:0071555">
    <property type="term" value="P:cell wall organization"/>
    <property type="evidence" value="ECO:0007669"/>
    <property type="project" value="UniProtKB-KW"/>
</dbReference>
<dbReference type="GO" id="GO:0019867">
    <property type="term" value="C:outer membrane"/>
    <property type="evidence" value="ECO:0007669"/>
    <property type="project" value="InterPro"/>
</dbReference>
<organism evidence="8 9">
    <name type="scientific">bacterium (Candidatus Blackallbacteria) CG17_big_fil_post_rev_8_21_14_2_50_48_46</name>
    <dbReference type="NCBI Taxonomy" id="2014261"/>
    <lineage>
        <taxon>Bacteria</taxon>
        <taxon>Candidatus Blackallbacteria</taxon>
    </lineage>
</organism>